<keyword evidence="3" id="KW-0699">rRNA-binding</keyword>
<dbReference type="GO" id="GO:0006412">
    <property type="term" value="P:translation"/>
    <property type="evidence" value="ECO:0007669"/>
    <property type="project" value="UniProtKB-UniRule"/>
</dbReference>
<evidence type="ECO:0000313" key="5">
    <source>
        <dbReference type="Proteomes" id="UP000034175"/>
    </source>
</evidence>
<sequence length="162" mass="18312">MTQIDTAETTESRVYEIGFHVVSSIPEEKLAAEVTVIKDVLESNGAIFISEDFPKLKNLAYSMTKTAGAKHFKFDVAYFGWVKFEMNPEGAVQVKKLLELNNNILRFIIVKTVRESTLAVIKPAYRFEKKPARVGEIPKNKEIKSPMSEVELDKTIDALMVE</sequence>
<dbReference type="HAMAP" id="MF_00360">
    <property type="entry name" value="Ribosomal_bS6"/>
    <property type="match status" value="1"/>
</dbReference>
<keyword evidence="3" id="KW-0689">Ribosomal protein</keyword>
<dbReference type="EMBL" id="LCMA01000025">
    <property type="protein sequence ID" value="KKU25581.1"/>
    <property type="molecule type" value="Genomic_DNA"/>
</dbReference>
<evidence type="ECO:0000256" key="3">
    <source>
        <dbReference type="HAMAP-Rule" id="MF_00360"/>
    </source>
</evidence>
<reference evidence="4 5" key="1">
    <citation type="journal article" date="2015" name="Nature">
        <title>rRNA introns, odd ribosomes, and small enigmatic genomes across a large radiation of phyla.</title>
        <authorList>
            <person name="Brown C.T."/>
            <person name="Hug L.A."/>
            <person name="Thomas B.C."/>
            <person name="Sharon I."/>
            <person name="Castelle C.J."/>
            <person name="Singh A."/>
            <person name="Wilkins M.J."/>
            <person name="Williams K.H."/>
            <person name="Banfield J.F."/>
        </authorList>
    </citation>
    <scope>NUCLEOTIDE SEQUENCE [LARGE SCALE GENOMIC DNA]</scope>
</reference>
<accession>A0A0G1NYK3</accession>
<comment type="similarity">
    <text evidence="1 3">Belongs to the bacterial ribosomal protein bS6 family.</text>
</comment>
<organism evidence="4 5">
    <name type="scientific">Candidatus Magasanikbacteria bacterium GW2011_GWA2_46_17</name>
    <dbReference type="NCBI Taxonomy" id="1619042"/>
    <lineage>
        <taxon>Bacteria</taxon>
        <taxon>Candidatus Magasanikiibacteriota</taxon>
    </lineage>
</organism>
<name>A0A0G1NYK3_9BACT</name>
<dbReference type="InterPro" id="IPR035980">
    <property type="entry name" value="Ribosomal_bS6_sf"/>
</dbReference>
<dbReference type="SUPFAM" id="SSF54995">
    <property type="entry name" value="Ribosomal protein S6"/>
    <property type="match status" value="1"/>
</dbReference>
<dbReference type="GO" id="GO:0003735">
    <property type="term" value="F:structural constituent of ribosome"/>
    <property type="evidence" value="ECO:0007669"/>
    <property type="project" value="InterPro"/>
</dbReference>
<dbReference type="InterPro" id="IPR000529">
    <property type="entry name" value="Ribosomal_bS6"/>
</dbReference>
<comment type="function">
    <text evidence="3">Binds together with bS18 to 16S ribosomal RNA.</text>
</comment>
<dbReference type="GO" id="GO:0005840">
    <property type="term" value="C:ribosome"/>
    <property type="evidence" value="ECO:0007669"/>
    <property type="project" value="UniProtKB-KW"/>
</dbReference>
<evidence type="ECO:0000313" key="4">
    <source>
        <dbReference type="EMBL" id="KKU25581.1"/>
    </source>
</evidence>
<evidence type="ECO:0000256" key="2">
    <source>
        <dbReference type="ARBA" id="ARBA00035294"/>
    </source>
</evidence>
<dbReference type="GO" id="GO:0019843">
    <property type="term" value="F:rRNA binding"/>
    <property type="evidence" value="ECO:0007669"/>
    <property type="project" value="UniProtKB-UniRule"/>
</dbReference>
<comment type="caution">
    <text evidence="4">The sequence shown here is derived from an EMBL/GenBank/DDBJ whole genome shotgun (WGS) entry which is preliminary data.</text>
</comment>
<dbReference type="Proteomes" id="UP000034175">
    <property type="component" value="Unassembled WGS sequence"/>
</dbReference>
<gene>
    <name evidence="3" type="primary">rpsF</name>
    <name evidence="4" type="ORF">UX39_C0025G0021</name>
</gene>
<keyword evidence="3" id="KW-0687">Ribonucleoprotein</keyword>
<proteinExistence type="inferred from homology"/>
<evidence type="ECO:0000256" key="1">
    <source>
        <dbReference type="ARBA" id="ARBA00009512"/>
    </source>
</evidence>
<dbReference type="Pfam" id="PF01250">
    <property type="entry name" value="Ribosomal_S6"/>
    <property type="match status" value="1"/>
</dbReference>
<dbReference type="InterPro" id="IPR020814">
    <property type="entry name" value="Ribosomal_S6_plastid/chlpt"/>
</dbReference>
<protein>
    <recommendedName>
        <fullName evidence="2 3">Small ribosomal subunit protein bS6</fullName>
    </recommendedName>
</protein>
<dbReference type="InterPro" id="IPR014717">
    <property type="entry name" value="Transl_elong_EF1B/ribsomal_bS6"/>
</dbReference>
<dbReference type="AlphaFoldDB" id="A0A0G1NYK3"/>
<keyword evidence="3" id="KW-0694">RNA-binding</keyword>
<dbReference type="Gene3D" id="3.30.70.60">
    <property type="match status" value="1"/>
</dbReference>
<dbReference type="GO" id="GO:1990904">
    <property type="term" value="C:ribonucleoprotein complex"/>
    <property type="evidence" value="ECO:0007669"/>
    <property type="project" value="UniProtKB-KW"/>
</dbReference>